<keyword evidence="5" id="KW-1185">Reference proteome</keyword>
<dbReference type="PIRSF" id="PIRSF037215">
    <property type="entry name" value="Peptidase_M20B"/>
    <property type="match status" value="1"/>
</dbReference>
<keyword evidence="2" id="KW-0862">Zinc</keyword>
<dbReference type="InterPro" id="IPR036264">
    <property type="entry name" value="Bact_exopeptidase_dim_dom"/>
</dbReference>
<dbReference type="RefSeq" id="XP_028881903.1">
    <property type="nucleotide sequence ID" value="XM_029026931.1"/>
</dbReference>
<dbReference type="PANTHER" id="PTHR42994:SF1">
    <property type="entry name" value="PEPTIDASE T"/>
    <property type="match status" value="1"/>
</dbReference>
<protein>
    <submittedName>
        <fullName evidence="4">Putative peptidase t</fullName>
    </submittedName>
</protein>
<evidence type="ECO:0000313" key="4">
    <source>
        <dbReference type="EMBL" id="ORC87837.1"/>
    </source>
</evidence>
<sequence>MKTIEQRLVERFMRYSAISSQSNPLNIGKCLPTSPGQQELAELIANELRAAGLDNVLCDEHATVTAVLRGTKKDCPTIGFIVHLDTVDVGLSPVVKAQLLRYEGGDVCLNKEKDIWLRAAEHPEIKCYAGQDILFSDGTSVLGADDKAAVSNVMEMITTLQQQRQDQKEEHGDVIICCVPDEEIGLLGAKNLDIQSRFNVDFAYTIDCCQLGEVVFENFNAAKAEIIFTGVTAHPMSAKGVLVNPLLLAVDYISRFDRAETPERTEGREGYIWFSDLRAHQSEAVLKVMVRDFDEAKFAARVQQLHTAAEALRSAHPTARVAVKVEPQYRNIAAALAGEGGAAAVEVLRAAMRAAGVEPKETPMRGGTDGAALAAHGLPTPNYFTGAHNFHSKFEFLPIPSFVKSYEVTRHIVFEAAKVQRPKKESGHGGVKGCSRL</sequence>
<dbReference type="Pfam" id="PF07687">
    <property type="entry name" value="M20_dimer"/>
    <property type="match status" value="1"/>
</dbReference>
<accession>A0A1X0NSZ9</accession>
<evidence type="ECO:0000256" key="2">
    <source>
        <dbReference type="ARBA" id="ARBA00022833"/>
    </source>
</evidence>
<dbReference type="SUPFAM" id="SSF55031">
    <property type="entry name" value="Bacterial exopeptidase dimerisation domain"/>
    <property type="match status" value="1"/>
</dbReference>
<dbReference type="GO" id="GO:0006518">
    <property type="term" value="P:peptide metabolic process"/>
    <property type="evidence" value="ECO:0007669"/>
    <property type="project" value="InterPro"/>
</dbReference>
<dbReference type="Gene3D" id="3.40.630.10">
    <property type="entry name" value="Zn peptidases"/>
    <property type="match status" value="1"/>
</dbReference>
<evidence type="ECO:0000313" key="5">
    <source>
        <dbReference type="Proteomes" id="UP000192257"/>
    </source>
</evidence>
<dbReference type="NCBIfam" id="TIGR01882">
    <property type="entry name" value="peptidase-T"/>
    <property type="match status" value="1"/>
</dbReference>
<dbReference type="NCBIfam" id="NF003976">
    <property type="entry name" value="PRK05469.1"/>
    <property type="match status" value="1"/>
</dbReference>
<dbReference type="Pfam" id="PF01546">
    <property type="entry name" value="Peptidase_M20"/>
    <property type="match status" value="1"/>
</dbReference>
<dbReference type="Proteomes" id="UP000192257">
    <property type="component" value="Unassembled WGS sequence"/>
</dbReference>
<dbReference type="NCBIfam" id="NF009920">
    <property type="entry name" value="PRK13381.1"/>
    <property type="match status" value="1"/>
</dbReference>
<dbReference type="Gene3D" id="3.30.70.360">
    <property type="match status" value="1"/>
</dbReference>
<name>A0A1X0NSZ9_9TRYP</name>
<dbReference type="AlphaFoldDB" id="A0A1X0NSZ9"/>
<dbReference type="InterPro" id="IPR011650">
    <property type="entry name" value="Peptidase_M20_dimer"/>
</dbReference>
<dbReference type="OrthoDB" id="25978at2759"/>
<dbReference type="GO" id="GO:0008270">
    <property type="term" value="F:zinc ion binding"/>
    <property type="evidence" value="ECO:0007669"/>
    <property type="project" value="InterPro"/>
</dbReference>
<evidence type="ECO:0000256" key="1">
    <source>
        <dbReference type="ARBA" id="ARBA00001947"/>
    </source>
</evidence>
<organism evidence="4 5">
    <name type="scientific">Trypanosoma theileri</name>
    <dbReference type="NCBI Taxonomy" id="67003"/>
    <lineage>
        <taxon>Eukaryota</taxon>
        <taxon>Discoba</taxon>
        <taxon>Euglenozoa</taxon>
        <taxon>Kinetoplastea</taxon>
        <taxon>Metakinetoplastina</taxon>
        <taxon>Trypanosomatida</taxon>
        <taxon>Trypanosomatidae</taxon>
        <taxon>Trypanosoma</taxon>
    </lineage>
</organism>
<dbReference type="STRING" id="67003.A0A1X0NSZ9"/>
<comment type="caution">
    <text evidence="4">The sequence shown here is derived from an EMBL/GenBank/DDBJ whole genome shotgun (WGS) entry which is preliminary data.</text>
</comment>
<comment type="cofactor">
    <cofactor evidence="1">
        <name>Zn(2+)</name>
        <dbReference type="ChEBI" id="CHEBI:29105"/>
    </cofactor>
</comment>
<gene>
    <name evidence="4" type="ORF">TM35_000202460</name>
</gene>
<dbReference type="InterPro" id="IPR002933">
    <property type="entry name" value="Peptidase_M20"/>
</dbReference>
<reference evidence="4 5" key="1">
    <citation type="submission" date="2017-03" db="EMBL/GenBank/DDBJ databases">
        <title>An alternative strategy for trypanosome survival in the mammalian bloodstream revealed through genome and transcriptome analysis of the ubiquitous bovine parasite Trypanosoma (Megatrypanum) theileri.</title>
        <authorList>
            <person name="Kelly S."/>
            <person name="Ivens A."/>
            <person name="Mott A."/>
            <person name="O'Neill E."/>
            <person name="Emms D."/>
            <person name="Macleod O."/>
            <person name="Voorheis P."/>
            <person name="Matthews J."/>
            <person name="Matthews K."/>
            <person name="Carrington M."/>
        </authorList>
    </citation>
    <scope>NUCLEOTIDE SEQUENCE [LARGE SCALE GENOMIC DNA]</scope>
    <source>
        <strain evidence="4">Edinburgh</strain>
    </source>
</reference>
<dbReference type="PANTHER" id="PTHR42994">
    <property type="entry name" value="PEPTIDASE T"/>
    <property type="match status" value="1"/>
</dbReference>
<proteinExistence type="predicted"/>
<dbReference type="GeneID" id="39986711"/>
<dbReference type="VEuPathDB" id="TriTrypDB:TM35_000202460"/>
<evidence type="ECO:0000259" key="3">
    <source>
        <dbReference type="Pfam" id="PF07687"/>
    </source>
</evidence>
<dbReference type="SUPFAM" id="SSF53187">
    <property type="entry name" value="Zn-dependent exopeptidases"/>
    <property type="match status" value="1"/>
</dbReference>
<dbReference type="GO" id="GO:0045148">
    <property type="term" value="F:tripeptide aminopeptidase activity"/>
    <property type="evidence" value="ECO:0007669"/>
    <property type="project" value="InterPro"/>
</dbReference>
<dbReference type="InterPro" id="IPR010161">
    <property type="entry name" value="Peptidase_M20B"/>
</dbReference>
<dbReference type="EMBL" id="NBCO01000020">
    <property type="protein sequence ID" value="ORC87837.1"/>
    <property type="molecule type" value="Genomic_DNA"/>
</dbReference>
<feature type="domain" description="Peptidase M20 dimerisation" evidence="3">
    <location>
        <begin position="217"/>
        <end position="311"/>
    </location>
</feature>